<organism evidence="1 2">
    <name type="scientific">Candidatus Venteria ishoeyi</name>
    <dbReference type="NCBI Taxonomy" id="1899563"/>
    <lineage>
        <taxon>Bacteria</taxon>
        <taxon>Pseudomonadati</taxon>
        <taxon>Pseudomonadota</taxon>
        <taxon>Gammaproteobacteria</taxon>
        <taxon>Thiotrichales</taxon>
        <taxon>Thiotrichaceae</taxon>
        <taxon>Venteria</taxon>
    </lineage>
</organism>
<evidence type="ECO:0000313" key="1">
    <source>
        <dbReference type="EMBL" id="SEH09010.1"/>
    </source>
</evidence>
<dbReference type="Proteomes" id="UP000236724">
    <property type="component" value="Unassembled WGS sequence"/>
</dbReference>
<gene>
    <name evidence="1" type="ORF">MBHS_04903</name>
</gene>
<accession>A0A1H6FG09</accession>
<reference evidence="1 2" key="1">
    <citation type="submission" date="2016-10" db="EMBL/GenBank/DDBJ databases">
        <authorList>
            <person name="de Groot N.N."/>
        </authorList>
    </citation>
    <scope>NUCLEOTIDE SEQUENCE [LARGE SCALE GENOMIC DNA]</scope>
    <source>
        <strain evidence="1">MBHS1</strain>
    </source>
</reference>
<protein>
    <submittedName>
        <fullName evidence="1">Uncharacterized protein</fullName>
    </submittedName>
</protein>
<sequence length="32" mass="3722">MVLALLDTSFLYALSDKNIIRPRHCECFELLP</sequence>
<keyword evidence="2" id="KW-1185">Reference proteome</keyword>
<dbReference type="EMBL" id="FMSV02000557">
    <property type="protein sequence ID" value="SEH09010.1"/>
    <property type="molecule type" value="Genomic_DNA"/>
</dbReference>
<proteinExistence type="predicted"/>
<name>A0A1H6FG09_9GAMM</name>
<evidence type="ECO:0000313" key="2">
    <source>
        <dbReference type="Proteomes" id="UP000236724"/>
    </source>
</evidence>
<dbReference type="AlphaFoldDB" id="A0A1H6FG09"/>